<proteinExistence type="predicted"/>
<evidence type="ECO:0000256" key="1">
    <source>
        <dbReference type="SAM" id="MobiDB-lite"/>
    </source>
</evidence>
<evidence type="ECO:0000313" key="2">
    <source>
        <dbReference type="EMBL" id="RZS43327.1"/>
    </source>
</evidence>
<feature type="region of interest" description="Disordered" evidence="1">
    <location>
        <begin position="78"/>
        <end position="104"/>
    </location>
</feature>
<dbReference type="InterPro" id="IPR036894">
    <property type="entry name" value="YbaB-like_sf"/>
</dbReference>
<reference evidence="2 3" key="1">
    <citation type="submission" date="2019-02" db="EMBL/GenBank/DDBJ databases">
        <title>Genomic Encyclopedia of Type Strains, Phase IV (KMG-IV): sequencing the most valuable type-strain genomes for metagenomic binning, comparative biology and taxonomic classification.</title>
        <authorList>
            <person name="Goeker M."/>
        </authorList>
    </citation>
    <scope>NUCLEOTIDE SEQUENCE [LARGE SCALE GENOMIC DNA]</scope>
    <source>
        <strain evidence="2 3">DSM 101727</strain>
    </source>
</reference>
<comment type="caution">
    <text evidence="2">The sequence shown here is derived from an EMBL/GenBank/DDBJ whole genome shotgun (WGS) entry which is preliminary data.</text>
</comment>
<name>A0A4Q7L291_9PSEU</name>
<dbReference type="InterPro" id="IPR004401">
    <property type="entry name" value="YbaB/EbfC"/>
</dbReference>
<dbReference type="Proteomes" id="UP000294257">
    <property type="component" value="Unassembled WGS sequence"/>
</dbReference>
<accession>A0A4Q7L291</accession>
<organism evidence="2 3">
    <name type="scientific">Herbihabitans rhizosphaerae</name>
    <dbReference type="NCBI Taxonomy" id="1872711"/>
    <lineage>
        <taxon>Bacteria</taxon>
        <taxon>Bacillati</taxon>
        <taxon>Actinomycetota</taxon>
        <taxon>Actinomycetes</taxon>
        <taxon>Pseudonocardiales</taxon>
        <taxon>Pseudonocardiaceae</taxon>
        <taxon>Herbihabitans</taxon>
    </lineage>
</organism>
<protein>
    <submittedName>
        <fullName evidence="2">DNA-binding protein YbaB</fullName>
    </submittedName>
</protein>
<evidence type="ECO:0000313" key="3">
    <source>
        <dbReference type="Proteomes" id="UP000294257"/>
    </source>
</evidence>
<dbReference type="GO" id="GO:0003677">
    <property type="term" value="F:DNA binding"/>
    <property type="evidence" value="ECO:0007669"/>
    <property type="project" value="UniProtKB-KW"/>
</dbReference>
<gene>
    <name evidence="2" type="ORF">EV193_102306</name>
</gene>
<feature type="compositionally biased region" description="Basic and acidic residues" evidence="1">
    <location>
        <begin position="81"/>
        <end position="93"/>
    </location>
</feature>
<dbReference type="Gene3D" id="3.30.1310.10">
    <property type="entry name" value="Nucleoid-associated protein YbaB-like domain"/>
    <property type="match status" value="1"/>
</dbReference>
<keyword evidence="3" id="KW-1185">Reference proteome</keyword>
<dbReference type="RefSeq" id="WP_130343190.1">
    <property type="nucleotide sequence ID" value="NZ_SGWQ01000002.1"/>
</dbReference>
<dbReference type="Pfam" id="PF02575">
    <property type="entry name" value="YbaB_DNA_bd"/>
    <property type="match status" value="1"/>
</dbReference>
<dbReference type="OrthoDB" id="3691076at2"/>
<dbReference type="SUPFAM" id="SSF82607">
    <property type="entry name" value="YbaB-like"/>
    <property type="match status" value="1"/>
</dbReference>
<dbReference type="EMBL" id="SGWQ01000002">
    <property type="protein sequence ID" value="RZS43327.1"/>
    <property type="molecule type" value="Genomic_DNA"/>
</dbReference>
<dbReference type="AlphaFoldDB" id="A0A4Q7L291"/>
<keyword evidence="2" id="KW-0238">DNA-binding</keyword>
<sequence length="104" mass="11446">MGQLPSLDELAAQVERVDKGLLALKRELAELTTTARDDHALVEVTVDSTGELTEVALNATLVHKVDPKTLAAAMLQATRSAQRETRQTVEQRRSYHLGSPARER</sequence>